<evidence type="ECO:0000256" key="5">
    <source>
        <dbReference type="ARBA" id="ARBA00023136"/>
    </source>
</evidence>
<dbReference type="GO" id="GO:0005886">
    <property type="term" value="C:plasma membrane"/>
    <property type="evidence" value="ECO:0007669"/>
    <property type="project" value="UniProtKB-SubCell"/>
</dbReference>
<keyword evidence="4 7" id="KW-1133">Transmembrane helix</keyword>
<dbReference type="EMBL" id="AGQS02003361">
    <property type="protein sequence ID" value="KYF49886.1"/>
    <property type="molecule type" value="Genomic_DNA"/>
</dbReference>
<evidence type="ECO:0000313" key="8">
    <source>
        <dbReference type="EMBL" id="KYF49886.1"/>
    </source>
</evidence>
<feature type="region of interest" description="Disordered" evidence="6">
    <location>
        <begin position="1"/>
        <end position="66"/>
    </location>
</feature>
<organism evidence="8 9">
    <name type="scientific">Toxoplasma gondii ARI</name>
    <dbReference type="NCBI Taxonomy" id="1074872"/>
    <lineage>
        <taxon>Eukaryota</taxon>
        <taxon>Sar</taxon>
        <taxon>Alveolata</taxon>
        <taxon>Apicomplexa</taxon>
        <taxon>Conoidasida</taxon>
        <taxon>Coccidia</taxon>
        <taxon>Eucoccidiorida</taxon>
        <taxon>Eimeriorina</taxon>
        <taxon>Sarcocystidae</taxon>
        <taxon>Toxoplasma</taxon>
    </lineage>
</organism>
<dbReference type="PANTHER" id="PTHR12677">
    <property type="entry name" value="GOLGI APPARATUS MEMBRANE PROTEIN TVP38-RELATED"/>
    <property type="match status" value="1"/>
</dbReference>
<feature type="transmembrane region" description="Helical" evidence="7">
    <location>
        <begin position="168"/>
        <end position="192"/>
    </location>
</feature>
<dbReference type="InterPro" id="IPR015414">
    <property type="entry name" value="TMEM64"/>
</dbReference>
<evidence type="ECO:0000256" key="3">
    <source>
        <dbReference type="ARBA" id="ARBA00022692"/>
    </source>
</evidence>
<evidence type="ECO:0000256" key="4">
    <source>
        <dbReference type="ARBA" id="ARBA00022989"/>
    </source>
</evidence>
<name>A0A139YAW5_TOXGO</name>
<evidence type="ECO:0000313" key="9">
    <source>
        <dbReference type="Proteomes" id="UP000074247"/>
    </source>
</evidence>
<evidence type="ECO:0000256" key="1">
    <source>
        <dbReference type="ARBA" id="ARBA00004651"/>
    </source>
</evidence>
<keyword evidence="3 7" id="KW-0812">Transmembrane</keyword>
<evidence type="ECO:0000256" key="2">
    <source>
        <dbReference type="ARBA" id="ARBA00022475"/>
    </source>
</evidence>
<sequence>MAGSSCADGGSGRSASCAPREDGERSRASRLSKRKLDSSSSPSPPSSSPFSPSPPSSSSPASPCPCSLLGSPSSSPRCSPSSSPLCSPSYSRASQGLLQRGEAAALARLLVLVLALGGAFCLARHVSFLQLFKDFLTDPSRPRGEGEGGRAALAHADPGSAQVARAGLFVLLYAVGGVLFVPAPIMSVAAGALFPDNFLLPVCLILVGSLSGACLSFLFARFLLRSLVVRFVVAKRPILRAVDFA</sequence>
<feature type="compositionally biased region" description="Pro residues" evidence="6">
    <location>
        <begin position="42"/>
        <end position="57"/>
    </location>
</feature>
<evidence type="ECO:0000256" key="7">
    <source>
        <dbReference type="SAM" id="Phobius"/>
    </source>
</evidence>
<gene>
    <name evidence="8" type="ORF">TGARI_248870A</name>
</gene>
<keyword evidence="2" id="KW-1003">Cell membrane</keyword>
<proteinExistence type="predicted"/>
<dbReference type="Proteomes" id="UP000074247">
    <property type="component" value="Unassembled WGS sequence"/>
</dbReference>
<dbReference type="PANTHER" id="PTHR12677:SF59">
    <property type="entry name" value="GOLGI APPARATUS MEMBRANE PROTEIN TVP38-RELATED"/>
    <property type="match status" value="1"/>
</dbReference>
<dbReference type="VEuPathDB" id="ToxoDB:TGARI_248870A"/>
<comment type="subcellular location">
    <subcellularLocation>
        <location evidence="1">Cell membrane</location>
        <topology evidence="1">Multi-pass membrane protein</topology>
    </subcellularLocation>
</comment>
<feature type="non-terminal residue" evidence="8">
    <location>
        <position position="245"/>
    </location>
</feature>
<accession>A0A139YAW5</accession>
<dbReference type="AlphaFoldDB" id="A0A139YAW5"/>
<keyword evidence="5 7" id="KW-0472">Membrane</keyword>
<reference evidence="8 9" key="1">
    <citation type="journal article" date="2016" name="Nat. Commun.">
        <title>Local admixture of amplified and diversified secreted pathogenesis determinants shapes mosaic Toxoplasma gondii genomes.</title>
        <authorList>
            <person name="Lorenzi H."/>
            <person name="Khan A."/>
            <person name="Behnke M.S."/>
            <person name="Namasivayam S."/>
            <person name="Swapna L.S."/>
            <person name="Hadjithomas M."/>
            <person name="Karamycheva S."/>
            <person name="Pinney D."/>
            <person name="Brunk B.P."/>
            <person name="Ajioka J.W."/>
            <person name="Ajzenberg D."/>
            <person name="Boothroyd J.C."/>
            <person name="Boyle J.P."/>
            <person name="Darde M.L."/>
            <person name="Diaz-Miranda M.A."/>
            <person name="Dubey J.P."/>
            <person name="Fritz H.M."/>
            <person name="Gennari S.M."/>
            <person name="Gregory B.D."/>
            <person name="Kim K."/>
            <person name="Saeij J.P."/>
            <person name="Su C."/>
            <person name="White M.W."/>
            <person name="Zhu X.Q."/>
            <person name="Howe D.K."/>
            <person name="Rosenthal B.M."/>
            <person name="Grigg M.E."/>
            <person name="Parkinson J."/>
            <person name="Liu L."/>
            <person name="Kissinger J.C."/>
            <person name="Roos D.S."/>
            <person name="Sibley L.D."/>
        </authorList>
    </citation>
    <scope>NUCLEOTIDE SEQUENCE [LARGE SCALE GENOMIC DNA]</scope>
    <source>
        <strain evidence="8 9">ARI</strain>
    </source>
</reference>
<comment type="caution">
    <text evidence="8">The sequence shown here is derived from an EMBL/GenBank/DDBJ whole genome shotgun (WGS) entry which is preliminary data.</text>
</comment>
<evidence type="ECO:0000256" key="6">
    <source>
        <dbReference type="SAM" id="MobiDB-lite"/>
    </source>
</evidence>
<feature type="transmembrane region" description="Helical" evidence="7">
    <location>
        <begin position="105"/>
        <end position="123"/>
    </location>
</feature>
<protein>
    <submittedName>
        <fullName evidence="8">SNARE associated Golgi protein</fullName>
    </submittedName>
</protein>
<feature type="transmembrane region" description="Helical" evidence="7">
    <location>
        <begin position="198"/>
        <end position="220"/>
    </location>
</feature>